<organism evidence="4">
    <name type="scientific">Geobacter metallireducens</name>
    <dbReference type="NCBI Taxonomy" id="28232"/>
    <lineage>
        <taxon>Bacteria</taxon>
        <taxon>Pseudomonadati</taxon>
        <taxon>Thermodesulfobacteriota</taxon>
        <taxon>Desulfuromonadia</taxon>
        <taxon>Geobacterales</taxon>
        <taxon>Geobacteraceae</taxon>
        <taxon>Geobacter</taxon>
    </lineage>
</organism>
<sequence length="318" mass="35467">MHAQMRELTPIKGIRYYYPPDDAVLVFKDGKEQIPYGGMPVPLLEDDFDKLDGEPSYDAVGRGIYQALRSNPDCILCDRYAVLLRDAYPHYLAELASNAIMLDSKEVEVPYLDRKITCLKVLALLEPENPGIPLEIGKIFLDKGMRLSALHLATVSIYRAEHFLKRAHLLAPDDRSICRLLGEAYYLLGKYDEAAGYWQQAISAQDGEDAQRLRGRIDRIGAGKLPLIAPVDYLEAIGAAIACHQSGDYEESIAILQDVLMDPVFCEEFPIPEIHCIIGKGFTALHMPKYAEEEFRLALAMDPAHEEAKSLLAQCAAA</sequence>
<evidence type="ECO:0000256" key="1">
    <source>
        <dbReference type="ARBA" id="ARBA00022737"/>
    </source>
</evidence>
<keyword evidence="1" id="KW-0677">Repeat</keyword>
<dbReference type="SMART" id="SM00028">
    <property type="entry name" value="TPR"/>
    <property type="match status" value="2"/>
</dbReference>
<evidence type="ECO:0000256" key="2">
    <source>
        <dbReference type="ARBA" id="ARBA00022803"/>
    </source>
</evidence>
<reference evidence="4" key="1">
    <citation type="journal article" date="2020" name="mSystems">
        <title>Genome- and Community-Level Interaction Insights into Carbon Utilization and Element Cycling Functions of Hydrothermarchaeota in Hydrothermal Sediment.</title>
        <authorList>
            <person name="Zhou Z."/>
            <person name="Liu Y."/>
            <person name="Xu W."/>
            <person name="Pan J."/>
            <person name="Luo Z.H."/>
            <person name="Li M."/>
        </authorList>
    </citation>
    <scope>NUCLEOTIDE SEQUENCE [LARGE SCALE GENOMIC DNA]</scope>
    <source>
        <strain evidence="4">SpSt-349</strain>
    </source>
</reference>
<feature type="repeat" description="TPR" evidence="3">
    <location>
        <begin position="175"/>
        <end position="208"/>
    </location>
</feature>
<protein>
    <submittedName>
        <fullName evidence="4">Tetratricopeptide repeat protein</fullName>
    </submittedName>
</protein>
<dbReference type="InterPro" id="IPR011990">
    <property type="entry name" value="TPR-like_helical_dom_sf"/>
</dbReference>
<dbReference type="InterPro" id="IPR019734">
    <property type="entry name" value="TPR_rpt"/>
</dbReference>
<dbReference type="Pfam" id="PF07719">
    <property type="entry name" value="TPR_2"/>
    <property type="match status" value="1"/>
</dbReference>
<dbReference type="Gene3D" id="1.25.40.10">
    <property type="entry name" value="Tetratricopeptide repeat domain"/>
    <property type="match status" value="1"/>
</dbReference>
<accession>A0A831UF82</accession>
<dbReference type="EMBL" id="DSOV01000009">
    <property type="protein sequence ID" value="HEN41344.1"/>
    <property type="molecule type" value="Genomic_DNA"/>
</dbReference>
<dbReference type="PROSITE" id="PS50005">
    <property type="entry name" value="TPR"/>
    <property type="match status" value="1"/>
</dbReference>
<dbReference type="AlphaFoldDB" id="A0A831UF82"/>
<gene>
    <name evidence="4" type="ORF">ENQ87_03050</name>
</gene>
<proteinExistence type="predicted"/>
<keyword evidence="2 3" id="KW-0802">TPR repeat</keyword>
<dbReference type="SUPFAM" id="SSF48452">
    <property type="entry name" value="TPR-like"/>
    <property type="match status" value="1"/>
</dbReference>
<comment type="caution">
    <text evidence="4">The sequence shown here is derived from an EMBL/GenBank/DDBJ whole genome shotgun (WGS) entry which is preliminary data.</text>
</comment>
<dbReference type="InterPro" id="IPR013105">
    <property type="entry name" value="TPR_2"/>
</dbReference>
<evidence type="ECO:0000313" key="4">
    <source>
        <dbReference type="EMBL" id="HEN41344.1"/>
    </source>
</evidence>
<name>A0A831UF82_GEOME</name>
<evidence type="ECO:0000256" key="3">
    <source>
        <dbReference type="PROSITE-ProRule" id="PRU00339"/>
    </source>
</evidence>